<sequence>MIVATLTEQPSLLKSAALLPPRLSLGSTLVFHGLSKLKKEGVEKTAPMFEQLGFKPGKPWVIALGITEVVSGVSALLGVATRLTALAVLTTQAIAIGKVHGPKGFDNLKGGYEFNLALVGTALTLLLRGPGTFSVHSALETHAKRRELRRFKFLSRQRSRSRLLDLLG</sequence>
<protein>
    <submittedName>
        <fullName evidence="7">DoxD-like family protein</fullName>
    </submittedName>
    <submittedName>
        <fullName evidence="8">DoxX subfamily, putative</fullName>
    </submittedName>
</protein>
<dbReference type="Proteomes" id="UP000032702">
    <property type="component" value="Unassembled WGS sequence"/>
</dbReference>
<dbReference type="PANTHER" id="PTHR33452:SF1">
    <property type="entry name" value="INNER MEMBRANE PROTEIN YPHA-RELATED"/>
    <property type="match status" value="1"/>
</dbReference>
<dbReference type="GO" id="GO:0005886">
    <property type="term" value="C:plasma membrane"/>
    <property type="evidence" value="ECO:0007669"/>
    <property type="project" value="UniProtKB-SubCell"/>
</dbReference>
<evidence type="ECO:0000256" key="6">
    <source>
        <dbReference type="ARBA" id="ARBA00023136"/>
    </source>
</evidence>
<dbReference type="InterPro" id="IPR051907">
    <property type="entry name" value="DoxX-like_oxidoreductase"/>
</dbReference>
<dbReference type="PANTHER" id="PTHR33452">
    <property type="entry name" value="OXIDOREDUCTASE CATD-RELATED"/>
    <property type="match status" value="1"/>
</dbReference>
<dbReference type="EMBL" id="CP002271">
    <property type="protein sequence ID" value="ADO70876.1"/>
    <property type="molecule type" value="Genomic_DNA"/>
</dbReference>
<dbReference type="AlphaFoldDB" id="Q08VE2"/>
<evidence type="ECO:0000256" key="3">
    <source>
        <dbReference type="ARBA" id="ARBA00022475"/>
    </source>
</evidence>
<dbReference type="Proteomes" id="UP000001351">
    <property type="component" value="Chromosome"/>
</dbReference>
<evidence type="ECO:0000256" key="2">
    <source>
        <dbReference type="ARBA" id="ARBA00006679"/>
    </source>
</evidence>
<dbReference type="OrthoDB" id="346004at2"/>
<dbReference type="Pfam" id="PF07681">
    <property type="entry name" value="DoxX"/>
    <property type="match status" value="1"/>
</dbReference>
<evidence type="ECO:0000256" key="1">
    <source>
        <dbReference type="ARBA" id="ARBA00004651"/>
    </source>
</evidence>
<evidence type="ECO:0000313" key="9">
    <source>
        <dbReference type="Proteomes" id="UP000001351"/>
    </source>
</evidence>
<keyword evidence="5" id="KW-1133">Transmembrane helix</keyword>
<dbReference type="RefSeq" id="WP_002616548.1">
    <property type="nucleotide sequence ID" value="NC_014623.1"/>
</dbReference>
<keyword evidence="3" id="KW-1003">Cell membrane</keyword>
<dbReference type="eggNOG" id="COG2259">
    <property type="taxonomic scope" value="Bacteria"/>
</dbReference>
<accession>Q08VE2</accession>
<reference evidence="7 9" key="2">
    <citation type="journal article" date="2011" name="Mol. Biol. Evol.">
        <title>Comparative genomic analysis of fruiting body formation in Myxococcales.</title>
        <authorList>
            <person name="Huntley S."/>
            <person name="Hamann N."/>
            <person name="Wegener-Feldbrugge S."/>
            <person name="Treuner-Lange A."/>
            <person name="Kube M."/>
            <person name="Reinhardt R."/>
            <person name="Klages S."/>
            <person name="Muller R."/>
            <person name="Ronning C.M."/>
            <person name="Nierman W.C."/>
            <person name="Sogaard-Andersen L."/>
        </authorList>
    </citation>
    <scope>NUCLEOTIDE SEQUENCE [LARGE SCALE GENOMIC DNA]</scope>
    <source>
        <strain evidence="7 9">DW4/3-1</strain>
    </source>
</reference>
<comment type="subcellular location">
    <subcellularLocation>
        <location evidence="1">Cell membrane</location>
        <topology evidence="1">Multi-pass membrane protein</topology>
    </subcellularLocation>
</comment>
<dbReference type="HOGENOM" id="CLU_058421_3_4_7"/>
<evidence type="ECO:0000256" key="5">
    <source>
        <dbReference type="ARBA" id="ARBA00022989"/>
    </source>
</evidence>
<dbReference type="InterPro" id="IPR032808">
    <property type="entry name" value="DoxX"/>
</dbReference>
<keyword evidence="6" id="KW-0472">Membrane</keyword>
<evidence type="ECO:0000256" key="4">
    <source>
        <dbReference type="ARBA" id="ARBA00022692"/>
    </source>
</evidence>
<gene>
    <name evidence="7" type="ordered locus">STAUR_3084</name>
    <name evidence="8" type="ORF">STIAU_4402</name>
</gene>
<proteinExistence type="inferred from homology"/>
<evidence type="ECO:0000313" key="10">
    <source>
        <dbReference type="Proteomes" id="UP000032702"/>
    </source>
</evidence>
<comment type="similarity">
    <text evidence="2">Belongs to the DoxX family.</text>
</comment>
<dbReference type="KEGG" id="sur:STAUR_3084"/>
<evidence type="ECO:0000313" key="8">
    <source>
        <dbReference type="EMBL" id="EAU64462.1"/>
    </source>
</evidence>
<dbReference type="EMBL" id="AAMD01000116">
    <property type="protein sequence ID" value="EAU64462.1"/>
    <property type="molecule type" value="Genomic_DNA"/>
</dbReference>
<keyword evidence="4" id="KW-0812">Transmembrane</keyword>
<name>Q08VE2_STIAD</name>
<organism evidence="8 10">
    <name type="scientific">Stigmatella aurantiaca (strain DW4/3-1)</name>
    <dbReference type="NCBI Taxonomy" id="378806"/>
    <lineage>
        <taxon>Bacteria</taxon>
        <taxon>Pseudomonadati</taxon>
        <taxon>Myxococcota</taxon>
        <taxon>Myxococcia</taxon>
        <taxon>Myxococcales</taxon>
        <taxon>Cystobacterineae</taxon>
        <taxon>Archangiaceae</taxon>
        <taxon>Stigmatella</taxon>
    </lineage>
</organism>
<evidence type="ECO:0000313" key="7">
    <source>
        <dbReference type="EMBL" id="ADO70876.1"/>
    </source>
</evidence>
<dbReference type="STRING" id="378806.STAUR_3084"/>
<keyword evidence="9" id="KW-1185">Reference proteome</keyword>
<reference evidence="8 10" key="1">
    <citation type="submission" date="2006-04" db="EMBL/GenBank/DDBJ databases">
        <authorList>
            <person name="Nierman W.C."/>
        </authorList>
    </citation>
    <scope>NUCLEOTIDE SEQUENCE [LARGE SCALE GENOMIC DNA]</scope>
    <source>
        <strain evidence="8 10">DW4/3-1</strain>
    </source>
</reference>